<reference evidence="2" key="1">
    <citation type="submission" date="2023-07" db="EMBL/GenBank/DDBJ databases">
        <title>30 novel species of actinomycetes from the DSMZ collection.</title>
        <authorList>
            <person name="Nouioui I."/>
        </authorList>
    </citation>
    <scope>NUCLEOTIDE SEQUENCE [LARGE SCALE GENOMIC DNA]</scope>
    <source>
        <strain evidence="2">DSM 44399</strain>
    </source>
</reference>
<protein>
    <submittedName>
        <fullName evidence="1">Uncharacterized protein</fullName>
    </submittedName>
</protein>
<gene>
    <name evidence="1" type="ORF">RM423_18925</name>
</gene>
<comment type="caution">
    <text evidence="1">The sequence shown here is derived from an EMBL/GenBank/DDBJ whole genome shotgun (WGS) entry which is preliminary data.</text>
</comment>
<keyword evidence="2" id="KW-1185">Reference proteome</keyword>
<organism evidence="1 2">
    <name type="scientific">Jatrophihabitans lederbergiae</name>
    <dbReference type="NCBI Taxonomy" id="3075547"/>
    <lineage>
        <taxon>Bacteria</taxon>
        <taxon>Bacillati</taxon>
        <taxon>Actinomycetota</taxon>
        <taxon>Actinomycetes</taxon>
        <taxon>Jatrophihabitantales</taxon>
        <taxon>Jatrophihabitantaceae</taxon>
        <taxon>Jatrophihabitans</taxon>
    </lineage>
</organism>
<dbReference type="Proteomes" id="UP001183176">
    <property type="component" value="Unassembled WGS sequence"/>
</dbReference>
<evidence type="ECO:0000313" key="2">
    <source>
        <dbReference type="Proteomes" id="UP001183176"/>
    </source>
</evidence>
<dbReference type="RefSeq" id="WP_311424605.1">
    <property type="nucleotide sequence ID" value="NZ_JAVREH010000039.1"/>
</dbReference>
<name>A0ABU2JEQ1_9ACTN</name>
<sequence>MGLYEIKSGSLVEQHPSDFAALGLRERQDLQAYLFRNVEVSGST</sequence>
<proteinExistence type="predicted"/>
<dbReference type="EMBL" id="JAVREH010000039">
    <property type="protein sequence ID" value="MDT0263460.1"/>
    <property type="molecule type" value="Genomic_DNA"/>
</dbReference>
<evidence type="ECO:0000313" key="1">
    <source>
        <dbReference type="EMBL" id="MDT0263460.1"/>
    </source>
</evidence>
<accession>A0ABU2JEQ1</accession>